<dbReference type="SMART" id="SM00331">
    <property type="entry name" value="PP2C_SIG"/>
    <property type="match status" value="1"/>
</dbReference>
<evidence type="ECO:0000313" key="4">
    <source>
        <dbReference type="Proteomes" id="UP000568106"/>
    </source>
</evidence>
<dbReference type="PANTHER" id="PTHR43156:SF2">
    <property type="entry name" value="STAGE II SPORULATION PROTEIN E"/>
    <property type="match status" value="1"/>
</dbReference>
<dbReference type="SMART" id="SM00240">
    <property type="entry name" value="FHA"/>
    <property type="match status" value="1"/>
</dbReference>
<evidence type="ECO:0000313" key="3">
    <source>
        <dbReference type="EMBL" id="MBB5318466.1"/>
    </source>
</evidence>
<organism evidence="3 4">
    <name type="scientific">Tunturiibacter empetritectus</name>
    <dbReference type="NCBI Taxonomy" id="3069691"/>
    <lineage>
        <taxon>Bacteria</taxon>
        <taxon>Pseudomonadati</taxon>
        <taxon>Acidobacteriota</taxon>
        <taxon>Terriglobia</taxon>
        <taxon>Terriglobales</taxon>
        <taxon>Acidobacteriaceae</taxon>
        <taxon>Tunturiibacter</taxon>
    </lineage>
</organism>
<dbReference type="GO" id="GO:0016791">
    <property type="term" value="F:phosphatase activity"/>
    <property type="evidence" value="ECO:0007669"/>
    <property type="project" value="TreeGrafter"/>
</dbReference>
<dbReference type="InterPro" id="IPR000253">
    <property type="entry name" value="FHA_dom"/>
</dbReference>
<dbReference type="PANTHER" id="PTHR43156">
    <property type="entry name" value="STAGE II SPORULATION PROTEIN E-RELATED"/>
    <property type="match status" value="1"/>
</dbReference>
<reference evidence="3" key="1">
    <citation type="submission" date="2020-08" db="EMBL/GenBank/DDBJ databases">
        <title>Genomic Encyclopedia of Type Strains, Phase IV (KMG-V): Genome sequencing to study the core and pangenomes of soil and plant-associated prokaryotes.</title>
        <authorList>
            <person name="Whitman W."/>
        </authorList>
    </citation>
    <scope>NUCLEOTIDE SEQUENCE [LARGE SCALE GENOMIC DNA]</scope>
    <source>
        <strain evidence="3">M8UP27</strain>
    </source>
</reference>
<dbReference type="PROSITE" id="PS50006">
    <property type="entry name" value="FHA_DOMAIN"/>
    <property type="match status" value="1"/>
</dbReference>
<dbReference type="InterPro" id="IPR001932">
    <property type="entry name" value="PPM-type_phosphatase-like_dom"/>
</dbReference>
<dbReference type="SUPFAM" id="SSF55781">
    <property type="entry name" value="GAF domain-like"/>
    <property type="match status" value="1"/>
</dbReference>
<proteinExistence type="predicted"/>
<gene>
    <name evidence="3" type="ORF">HDF09_003163</name>
</gene>
<dbReference type="InterPro" id="IPR052016">
    <property type="entry name" value="Bact_Sigma-Reg"/>
</dbReference>
<dbReference type="SUPFAM" id="SSF49879">
    <property type="entry name" value="SMAD/FHA domain"/>
    <property type="match status" value="1"/>
</dbReference>
<sequence>METIKHPARLVVREIDQTQTVTINSLPFTIGRQADRDLYLTNSQVSREHANIYEDAEGFFIQDLGSRHGTFVNDIRKDTARLRSGDHIKLGPSGATLLFVTSAGHTSTIALFLQMASGVSTSELQKLSLFLQAAQSFNNASVLEDIFSTMIEYTLRLTQAERGFVFLGDGPASLSFECGFDRDGQQIFDDTKISRSIVRDAAESGQEYILGDVSGEGQPVGRESVIAHELRSVIAIPLRGRNSGRLLGLLYLDSRLRSSTLNSVGRDILLAIATEAATLVEHARLVQAERAAELLRKEMEIAASIQQSIIARHLPTFPYAKIAAKTIPCTEVGGDFYDVIPLENGFVAIVADVSGKGVPAALLASIIQGMMYAQARSHISLVDTVTTVQSFLCSRVYGQKYVTLVALHYKQNGEVELVNGGHVSPLLILEDGTITPILGGDVPVGLLHNATFHSISFTLPLHARLVLQSDGVSEAENPKGVQFGSIERQREFSAPDPIQTTFAAMFRFCEGAPTQDDCTLLVIDRTA</sequence>
<keyword evidence="1" id="KW-0378">Hydrolase</keyword>
<comment type="caution">
    <text evidence="3">The sequence shown here is derived from an EMBL/GenBank/DDBJ whole genome shotgun (WGS) entry which is preliminary data.</text>
</comment>
<keyword evidence="4" id="KW-1185">Reference proteome</keyword>
<protein>
    <submittedName>
        <fullName evidence="3">Serine phosphatase RsbU (Regulator of sigma subunit)</fullName>
    </submittedName>
</protein>
<dbReference type="Pfam" id="PF00498">
    <property type="entry name" value="FHA"/>
    <property type="match status" value="1"/>
</dbReference>
<dbReference type="SMART" id="SM00065">
    <property type="entry name" value="GAF"/>
    <property type="match status" value="1"/>
</dbReference>
<dbReference type="Pfam" id="PF07228">
    <property type="entry name" value="SpoIIE"/>
    <property type="match status" value="1"/>
</dbReference>
<feature type="domain" description="FHA" evidence="2">
    <location>
        <begin position="28"/>
        <end position="77"/>
    </location>
</feature>
<dbReference type="InterPro" id="IPR036457">
    <property type="entry name" value="PPM-type-like_dom_sf"/>
</dbReference>
<dbReference type="Proteomes" id="UP000568106">
    <property type="component" value="Unassembled WGS sequence"/>
</dbReference>
<name>A0A7W8IJT2_9BACT</name>
<dbReference type="InterPro" id="IPR008984">
    <property type="entry name" value="SMAD_FHA_dom_sf"/>
</dbReference>
<dbReference type="InterPro" id="IPR029016">
    <property type="entry name" value="GAF-like_dom_sf"/>
</dbReference>
<dbReference type="CDD" id="cd00060">
    <property type="entry name" value="FHA"/>
    <property type="match status" value="1"/>
</dbReference>
<evidence type="ECO:0000256" key="1">
    <source>
        <dbReference type="ARBA" id="ARBA00022801"/>
    </source>
</evidence>
<dbReference type="SUPFAM" id="SSF81606">
    <property type="entry name" value="PP2C-like"/>
    <property type="match status" value="1"/>
</dbReference>
<accession>A0A7W8IJT2</accession>
<evidence type="ECO:0000259" key="2">
    <source>
        <dbReference type="PROSITE" id="PS50006"/>
    </source>
</evidence>
<dbReference type="Gene3D" id="3.60.40.10">
    <property type="entry name" value="PPM-type phosphatase domain"/>
    <property type="match status" value="1"/>
</dbReference>
<dbReference type="Gene3D" id="3.30.450.40">
    <property type="match status" value="1"/>
</dbReference>
<dbReference type="InterPro" id="IPR003018">
    <property type="entry name" value="GAF"/>
</dbReference>
<dbReference type="AlphaFoldDB" id="A0A7W8IJT2"/>
<dbReference type="EMBL" id="JACHDY010000004">
    <property type="protein sequence ID" value="MBB5318466.1"/>
    <property type="molecule type" value="Genomic_DNA"/>
</dbReference>
<dbReference type="Pfam" id="PF13185">
    <property type="entry name" value="GAF_2"/>
    <property type="match status" value="1"/>
</dbReference>
<dbReference type="Gene3D" id="2.60.200.20">
    <property type="match status" value="1"/>
</dbReference>